<organism evidence="2 3">
    <name type="scientific">Hyaloscypha variabilis (strain UAMH 11265 / GT02V1 / F)</name>
    <name type="common">Meliniomyces variabilis</name>
    <dbReference type="NCBI Taxonomy" id="1149755"/>
    <lineage>
        <taxon>Eukaryota</taxon>
        <taxon>Fungi</taxon>
        <taxon>Dikarya</taxon>
        <taxon>Ascomycota</taxon>
        <taxon>Pezizomycotina</taxon>
        <taxon>Leotiomycetes</taxon>
        <taxon>Helotiales</taxon>
        <taxon>Hyaloscyphaceae</taxon>
        <taxon>Hyaloscypha</taxon>
        <taxon>Hyaloscypha variabilis</taxon>
    </lineage>
</organism>
<dbReference type="GO" id="GO:0005886">
    <property type="term" value="C:plasma membrane"/>
    <property type="evidence" value="ECO:0007669"/>
    <property type="project" value="InterPro"/>
</dbReference>
<keyword evidence="1" id="KW-0812">Transmembrane</keyword>
<dbReference type="PANTHER" id="PTHR28019">
    <property type="entry name" value="CELL MEMBRANE PROTEIN YLR413W-RELATED"/>
    <property type="match status" value="1"/>
</dbReference>
<evidence type="ECO:0008006" key="4">
    <source>
        <dbReference type="Google" id="ProtNLM"/>
    </source>
</evidence>
<proteinExistence type="predicted"/>
<evidence type="ECO:0000256" key="1">
    <source>
        <dbReference type="SAM" id="Phobius"/>
    </source>
</evidence>
<feature type="transmembrane region" description="Helical" evidence="1">
    <location>
        <begin position="317"/>
        <end position="339"/>
    </location>
</feature>
<feature type="transmembrane region" description="Helical" evidence="1">
    <location>
        <begin position="12"/>
        <end position="33"/>
    </location>
</feature>
<evidence type="ECO:0000313" key="3">
    <source>
        <dbReference type="Proteomes" id="UP000235786"/>
    </source>
</evidence>
<sequence>METPRQKTGIRLTAVFPFAFSSAAFILTLLAVLSGTQPSTFEDGDMVTLNTSKVGQNIIKFTPATNTPKRNSILDLFGLDPSATQSASAAAATSTTAAGDFLNSLLGPAQGILDDLGSAFDGIVSNLTTDLDSGLTNLENELAASLTKELGIQQYYSLYVSGICMGSYDNATDPTSATNNTKCMTYQNATSSLSNFSIPNSIKLGTTNVSVPILASVSGAGGTITNAVTILTKAMLAFFILSLIGSAMTAIGSGVGFLLPENQIIIYSNLGFSTLGSIFQVVGAALATAVIAALNLAASSIGNGVGVYSTQGKTFLIFVWLSFALLATSNWYWLAIWFVEVREFTLRVRRRGSNEIGNWQGLPREIWGDLRAESVLLEGKGNYY</sequence>
<dbReference type="EMBL" id="KZ613938">
    <property type="protein sequence ID" value="PMD47877.1"/>
    <property type="molecule type" value="Genomic_DNA"/>
</dbReference>
<reference evidence="2 3" key="1">
    <citation type="submission" date="2016-04" db="EMBL/GenBank/DDBJ databases">
        <title>A degradative enzymes factory behind the ericoid mycorrhizal symbiosis.</title>
        <authorList>
            <consortium name="DOE Joint Genome Institute"/>
            <person name="Martino E."/>
            <person name="Morin E."/>
            <person name="Grelet G."/>
            <person name="Kuo A."/>
            <person name="Kohler A."/>
            <person name="Daghino S."/>
            <person name="Barry K."/>
            <person name="Choi C."/>
            <person name="Cichocki N."/>
            <person name="Clum A."/>
            <person name="Copeland A."/>
            <person name="Hainaut M."/>
            <person name="Haridas S."/>
            <person name="Labutti K."/>
            <person name="Lindquist E."/>
            <person name="Lipzen A."/>
            <person name="Khouja H.-R."/>
            <person name="Murat C."/>
            <person name="Ohm R."/>
            <person name="Olson A."/>
            <person name="Spatafora J."/>
            <person name="Veneault-Fourrey C."/>
            <person name="Henrissat B."/>
            <person name="Grigoriev I."/>
            <person name="Martin F."/>
            <person name="Perotto S."/>
        </authorList>
    </citation>
    <scope>NUCLEOTIDE SEQUENCE [LARGE SCALE GENOMIC DNA]</scope>
    <source>
        <strain evidence="2 3">F</strain>
    </source>
</reference>
<keyword evidence="1" id="KW-1133">Transmembrane helix</keyword>
<dbReference type="InterPro" id="IPR009571">
    <property type="entry name" value="SUR7/Rim9-like_fungi"/>
</dbReference>
<feature type="transmembrane region" description="Helical" evidence="1">
    <location>
        <begin position="271"/>
        <end position="297"/>
    </location>
</feature>
<evidence type="ECO:0000313" key="2">
    <source>
        <dbReference type="EMBL" id="PMD47877.1"/>
    </source>
</evidence>
<protein>
    <recommendedName>
        <fullName evidence="4">Sur7 protein</fullName>
    </recommendedName>
</protein>
<keyword evidence="3" id="KW-1185">Reference proteome</keyword>
<dbReference type="InterPro" id="IPR052413">
    <property type="entry name" value="SUR7_domain"/>
</dbReference>
<dbReference type="OrthoDB" id="4159154at2759"/>
<dbReference type="Proteomes" id="UP000235786">
    <property type="component" value="Unassembled WGS sequence"/>
</dbReference>
<dbReference type="GO" id="GO:0031505">
    <property type="term" value="P:fungal-type cell wall organization"/>
    <property type="evidence" value="ECO:0007669"/>
    <property type="project" value="TreeGrafter"/>
</dbReference>
<dbReference type="Pfam" id="PF06687">
    <property type="entry name" value="SUR7"/>
    <property type="match status" value="1"/>
</dbReference>
<keyword evidence="1" id="KW-0472">Membrane</keyword>
<gene>
    <name evidence="2" type="ORF">L207DRAFT_415871</name>
</gene>
<feature type="transmembrane region" description="Helical" evidence="1">
    <location>
        <begin position="235"/>
        <end position="259"/>
    </location>
</feature>
<dbReference type="PANTHER" id="PTHR28019:SF7">
    <property type="entry name" value="SUR7 PROTEIN"/>
    <property type="match status" value="1"/>
</dbReference>
<dbReference type="AlphaFoldDB" id="A0A2J6SAS8"/>
<accession>A0A2J6SAS8</accession>
<dbReference type="GO" id="GO:0051285">
    <property type="term" value="C:cell cortex of cell tip"/>
    <property type="evidence" value="ECO:0007669"/>
    <property type="project" value="TreeGrafter"/>
</dbReference>
<name>A0A2J6SAS8_HYAVF</name>